<dbReference type="Gene3D" id="3.30.420.10">
    <property type="entry name" value="Ribonuclease H-like superfamily/Ribonuclease H"/>
    <property type="match status" value="1"/>
</dbReference>
<dbReference type="InterPro" id="IPR036397">
    <property type="entry name" value="RNaseH_sf"/>
</dbReference>
<dbReference type="InterPro" id="IPR036388">
    <property type="entry name" value="WH-like_DNA-bd_sf"/>
</dbReference>
<dbReference type="Pfam" id="PF01359">
    <property type="entry name" value="Transposase_1"/>
    <property type="match status" value="1"/>
</dbReference>
<dbReference type="InterPro" id="IPR041426">
    <property type="entry name" value="Mos1_HTH"/>
</dbReference>
<gene>
    <name evidence="2" type="primary">Necator_chrV.g19465</name>
    <name evidence="2" type="ORF">RB195_014673</name>
</gene>
<evidence type="ECO:0000313" key="2">
    <source>
        <dbReference type="EMBL" id="KAK6756401.1"/>
    </source>
</evidence>
<protein>
    <recommendedName>
        <fullName evidence="1">Mos1 transposase HTH domain-containing protein</fullName>
    </recommendedName>
</protein>
<dbReference type="InterPro" id="IPR001888">
    <property type="entry name" value="Transposase_1"/>
</dbReference>
<feature type="domain" description="Mos1 transposase HTH" evidence="1">
    <location>
        <begin position="4"/>
        <end position="52"/>
    </location>
</feature>
<keyword evidence="3" id="KW-1185">Reference proteome</keyword>
<comment type="caution">
    <text evidence="2">The sequence shown here is derived from an EMBL/GenBank/DDBJ whole genome shotgun (WGS) entry which is preliminary data.</text>
</comment>
<dbReference type="PANTHER" id="PTHR46060">
    <property type="entry name" value="MARINER MOS1 TRANSPOSASE-LIKE PROTEIN"/>
    <property type="match status" value="1"/>
</dbReference>
<name>A0ABR1E3V8_NECAM</name>
<sequence length="331" mass="38892">MSNRNFRQIYFYEFKLGRTAAQTARNINEVWGQGSINECTVQRWFQKFRAGNTSLEDEPHGSRPPILDNDLLKATVEADPRKTTRDIAKELNVDNTTAVRHLKQIGMTKKLDEWVPHKLTECQKNRCFEISSAHLLRNENDPFLERIVTCNEKWILYDNRRRSAQWLDQKETPRHHSKPKTHQKKIMVTVWWSAAGMIHYTFLNPGETITAEKYCQQIDEIHQKLRNLSPALINRKGAILLHDNASPHVSLITRQKLHELNYETLDHPPYSPDLSPTDFHFFKHLDRNQDDAEIAFDEFIASRTPDFHDIGIKKLVSRWQKCVNCNEDYFD</sequence>
<reference evidence="2 3" key="1">
    <citation type="submission" date="2023-08" db="EMBL/GenBank/DDBJ databases">
        <title>A Necator americanus chromosomal reference genome.</title>
        <authorList>
            <person name="Ilik V."/>
            <person name="Petrzelkova K.J."/>
            <person name="Pardy F."/>
            <person name="Fuh T."/>
            <person name="Niatou-Singa F.S."/>
            <person name="Gouil Q."/>
            <person name="Baker L."/>
            <person name="Ritchie M.E."/>
            <person name="Jex A.R."/>
            <person name="Gazzola D."/>
            <person name="Li H."/>
            <person name="Toshio Fujiwara R."/>
            <person name="Zhan B."/>
            <person name="Aroian R.V."/>
            <person name="Pafco B."/>
            <person name="Schwarz E.M."/>
        </authorList>
    </citation>
    <scope>NUCLEOTIDE SEQUENCE [LARGE SCALE GENOMIC DNA]</scope>
    <source>
        <strain evidence="2 3">Aroian</strain>
        <tissue evidence="2">Whole animal</tissue>
    </source>
</reference>
<dbReference type="Gene3D" id="1.10.10.10">
    <property type="entry name" value="Winged helix-like DNA-binding domain superfamily/Winged helix DNA-binding domain"/>
    <property type="match status" value="1"/>
</dbReference>
<accession>A0ABR1E3V8</accession>
<organism evidence="2 3">
    <name type="scientific">Necator americanus</name>
    <name type="common">Human hookworm</name>
    <dbReference type="NCBI Taxonomy" id="51031"/>
    <lineage>
        <taxon>Eukaryota</taxon>
        <taxon>Metazoa</taxon>
        <taxon>Ecdysozoa</taxon>
        <taxon>Nematoda</taxon>
        <taxon>Chromadorea</taxon>
        <taxon>Rhabditida</taxon>
        <taxon>Rhabditina</taxon>
        <taxon>Rhabditomorpha</taxon>
        <taxon>Strongyloidea</taxon>
        <taxon>Ancylostomatidae</taxon>
        <taxon>Bunostominae</taxon>
        <taxon>Necator</taxon>
    </lineage>
</organism>
<proteinExistence type="predicted"/>
<dbReference type="Pfam" id="PF17906">
    <property type="entry name" value="HTH_48"/>
    <property type="match status" value="1"/>
</dbReference>
<evidence type="ECO:0000259" key="1">
    <source>
        <dbReference type="Pfam" id="PF17906"/>
    </source>
</evidence>
<evidence type="ECO:0000313" key="3">
    <source>
        <dbReference type="Proteomes" id="UP001303046"/>
    </source>
</evidence>
<dbReference type="Gene3D" id="1.10.10.1450">
    <property type="match status" value="1"/>
</dbReference>
<dbReference type="InterPro" id="IPR052709">
    <property type="entry name" value="Transposase-MT_Hybrid"/>
</dbReference>
<dbReference type="EMBL" id="JAVFWL010000005">
    <property type="protein sequence ID" value="KAK6756401.1"/>
    <property type="molecule type" value="Genomic_DNA"/>
</dbReference>
<dbReference type="PANTHER" id="PTHR46060:SF2">
    <property type="entry name" value="HISTONE-LYSINE N-METHYLTRANSFERASE SETMAR"/>
    <property type="match status" value="1"/>
</dbReference>
<dbReference type="Proteomes" id="UP001303046">
    <property type="component" value="Unassembled WGS sequence"/>
</dbReference>